<reference evidence="2" key="1">
    <citation type="submission" date="2010-03" db="EMBL/GenBank/DDBJ databases">
        <title>The complete genome of Mycoplasma crocodyli MP145.</title>
        <authorList>
            <person name="Glass J.I."/>
            <person name="Durkin A.S."/>
            <person name="Hostetler J."/>
            <person name="Jackson J."/>
            <person name="Johnson J."/>
            <person name="May M.A."/>
            <person name="Paralanov V."/>
            <person name="Radune D."/>
            <person name="Szczypinski B."/>
            <person name="Brown D.R."/>
        </authorList>
    </citation>
    <scope>NUCLEOTIDE SEQUENCE [LARGE SCALE GENOMIC DNA]</scope>
    <source>
        <strain evidence="2">ATCC 51981 / MP145</strain>
    </source>
</reference>
<dbReference type="KEGG" id="mcd:MCRO_0630"/>
<dbReference type="OrthoDB" id="398700at2"/>
<accession>D5E645</accession>
<dbReference type="STRING" id="512564.MCRO_0630"/>
<reference evidence="1 2" key="3">
    <citation type="journal article" date="2011" name="J. Bacteriol.">
        <title>Genome sequences of Mycoplasma alligatoris A21JP2T and Mycoplasma crocodyli MP145T.</title>
        <authorList>
            <person name="Brown D.R."/>
            <person name="Farmerie W.G."/>
            <person name="May M."/>
            <person name="Benders G.A."/>
            <person name="Durkin A.S."/>
            <person name="Hlavinka K."/>
            <person name="Hostetler J."/>
            <person name="Jackson J."/>
            <person name="Johnson J."/>
            <person name="Miller R.H."/>
            <person name="Paralanov V."/>
            <person name="Radune D."/>
            <person name="Szczypinski B."/>
            <person name="Glass J.I."/>
        </authorList>
    </citation>
    <scope>NUCLEOTIDE SEQUENCE [LARGE SCALE GENOMIC DNA]</scope>
    <source>
        <strain evidence="2">ATCC 51981 / MP145</strain>
    </source>
</reference>
<keyword evidence="2" id="KW-1185">Reference proteome</keyword>
<protein>
    <submittedName>
        <fullName evidence="1">Uncharacterized protein</fullName>
    </submittedName>
</protein>
<evidence type="ECO:0000313" key="1">
    <source>
        <dbReference type="EMBL" id="ADE19931.1"/>
    </source>
</evidence>
<dbReference type="Proteomes" id="UP000001845">
    <property type="component" value="Chromosome"/>
</dbReference>
<organism evidence="1 2">
    <name type="scientific">Mycoplasma crocodyli (strain ATCC 51981 / MP145)</name>
    <dbReference type="NCBI Taxonomy" id="512564"/>
    <lineage>
        <taxon>Bacteria</taxon>
        <taxon>Bacillati</taxon>
        <taxon>Mycoplasmatota</taxon>
        <taxon>Mollicutes</taxon>
        <taxon>Mycoplasmataceae</taxon>
        <taxon>Mycoplasma</taxon>
    </lineage>
</organism>
<reference key="2">
    <citation type="submission" date="2010-03" db="EMBL/GenBank/DDBJ databases">
        <authorList>
            <person name="Ma Z."/>
            <person name="Wang X."/>
            <person name="Liu H."/>
        </authorList>
    </citation>
    <scope>NUCLEOTIDE SEQUENCE</scope>
    <source>
        <strain>MP145</strain>
    </source>
</reference>
<evidence type="ECO:0000313" key="2">
    <source>
        <dbReference type="Proteomes" id="UP000001845"/>
    </source>
</evidence>
<dbReference type="HOGENOM" id="CLU_1093348_0_0_14"/>
<dbReference type="EMBL" id="CP001991">
    <property type="protein sequence ID" value="ADE19931.1"/>
    <property type="molecule type" value="Genomic_DNA"/>
</dbReference>
<dbReference type="RefSeq" id="WP_013054707.1">
    <property type="nucleotide sequence ID" value="NC_014014.1"/>
</dbReference>
<proteinExistence type="predicted"/>
<dbReference type="AlphaFoldDB" id="D5E645"/>
<gene>
    <name evidence="1" type="ordered locus">MCRO_0630</name>
</gene>
<sequence length="254" mass="29721">MIAYKIDGTPHKNGVSFEELLTNFLNECIKKQANLNCFKNVFYEITGLKFNSFHFQHIGGTKSRSDIHDTINNLNISIKSKKIEDGKIKGTFDLINTTHINEILVNNKKFSDIYFAFSKVKKTIKEFDPTKITNTIIKEIRTRISYFCSSLLSELTNKDLFYIFNKYKENTNDFTMLNLYEKEHEINKENLYLLNYSWYRNELIKLDFTTINNNSKTSFNLLYKDGTKSPFRIRVVLNNGLSPLIGRGRTEILQ</sequence>
<name>D5E645_MYCCM</name>